<keyword evidence="3" id="KW-1185">Reference proteome</keyword>
<feature type="compositionally biased region" description="Polar residues" evidence="1">
    <location>
        <begin position="128"/>
        <end position="140"/>
    </location>
</feature>
<dbReference type="Proteomes" id="UP000784294">
    <property type="component" value="Unassembled WGS sequence"/>
</dbReference>
<organism evidence="2 3">
    <name type="scientific">Protopolystoma xenopodis</name>
    <dbReference type="NCBI Taxonomy" id="117903"/>
    <lineage>
        <taxon>Eukaryota</taxon>
        <taxon>Metazoa</taxon>
        <taxon>Spiralia</taxon>
        <taxon>Lophotrochozoa</taxon>
        <taxon>Platyhelminthes</taxon>
        <taxon>Monogenea</taxon>
        <taxon>Polyopisthocotylea</taxon>
        <taxon>Polystomatidea</taxon>
        <taxon>Polystomatidae</taxon>
        <taxon>Protopolystoma</taxon>
    </lineage>
</organism>
<comment type="caution">
    <text evidence="2">The sequence shown here is derived from an EMBL/GenBank/DDBJ whole genome shotgun (WGS) entry which is preliminary data.</text>
</comment>
<accession>A0A448XH92</accession>
<gene>
    <name evidence="2" type="ORF">PXEA_LOCUS30124</name>
</gene>
<evidence type="ECO:0000313" key="3">
    <source>
        <dbReference type="Proteomes" id="UP000784294"/>
    </source>
</evidence>
<reference evidence="2" key="1">
    <citation type="submission" date="2018-11" db="EMBL/GenBank/DDBJ databases">
        <authorList>
            <consortium name="Pathogen Informatics"/>
        </authorList>
    </citation>
    <scope>NUCLEOTIDE SEQUENCE</scope>
</reference>
<evidence type="ECO:0000256" key="1">
    <source>
        <dbReference type="SAM" id="MobiDB-lite"/>
    </source>
</evidence>
<dbReference type="AlphaFoldDB" id="A0A448XH92"/>
<name>A0A448XH92_9PLAT</name>
<proteinExistence type="predicted"/>
<evidence type="ECO:0000313" key="2">
    <source>
        <dbReference type="EMBL" id="VEL36684.1"/>
    </source>
</evidence>
<feature type="compositionally biased region" description="Polar residues" evidence="1">
    <location>
        <begin position="102"/>
        <end position="115"/>
    </location>
</feature>
<sequence>MLMGIVIVMMIMQSQLQIVYFDTNQAHVGWPPQLLLAGKEVASPITTLLALLNLHKTSLLSLVFLFPAAPPRTLSHSLTHYLSIQMHRRESGDALDFGSRTPVRTRSFHSPSPTISAGSVSLSKSASTGPSPITATNLSSSSSYCTNSQTALLGSQQLQVEQEISSPTQPEVNRAPAVYFCQEKENNELASVRRLLSLRSHLDPTHLYSRSHLKPGRTEPRGRSQTVHKSYFQLQFLAEYFLIGDQLFGLRS</sequence>
<feature type="region of interest" description="Disordered" evidence="1">
    <location>
        <begin position="93"/>
        <end position="140"/>
    </location>
</feature>
<feature type="compositionally biased region" description="Low complexity" evidence="1">
    <location>
        <begin position="116"/>
        <end position="127"/>
    </location>
</feature>
<dbReference type="EMBL" id="CAAALY010252907">
    <property type="protein sequence ID" value="VEL36684.1"/>
    <property type="molecule type" value="Genomic_DNA"/>
</dbReference>
<protein>
    <submittedName>
        <fullName evidence="2">Uncharacterized protein</fullName>
    </submittedName>
</protein>